<accession>A0ABD0RG06</accession>
<comment type="caution">
    <text evidence="3">The sequence shown here is derived from an EMBL/GenBank/DDBJ whole genome shotgun (WGS) entry which is preliminary data.</text>
</comment>
<feature type="non-terminal residue" evidence="3">
    <location>
        <position position="1"/>
    </location>
</feature>
<dbReference type="InterPro" id="IPR018184">
    <property type="entry name" value="Integrin_alpha_C_CS"/>
</dbReference>
<feature type="region of interest" description="Disordered" evidence="1">
    <location>
        <begin position="15"/>
        <end position="69"/>
    </location>
</feature>
<keyword evidence="4" id="KW-1185">Reference proteome</keyword>
<feature type="domain" description="Polycomb repressive complex 2 subunit EZH1/EZH2 tri-helical" evidence="2">
    <location>
        <begin position="1"/>
        <end position="51"/>
    </location>
</feature>
<feature type="compositionally biased region" description="Acidic residues" evidence="1">
    <location>
        <begin position="21"/>
        <end position="30"/>
    </location>
</feature>
<evidence type="ECO:0000313" key="3">
    <source>
        <dbReference type="EMBL" id="KAL0197379.1"/>
    </source>
</evidence>
<evidence type="ECO:0000259" key="2">
    <source>
        <dbReference type="Pfam" id="PF18118"/>
    </source>
</evidence>
<evidence type="ECO:0000313" key="4">
    <source>
        <dbReference type="Proteomes" id="UP001529510"/>
    </source>
</evidence>
<protein>
    <recommendedName>
        <fullName evidence="2">Polycomb repressive complex 2 subunit EZH1/EZH2 tri-helical domain-containing protein</fullName>
    </recommendedName>
</protein>
<dbReference type="Pfam" id="PF00357">
    <property type="entry name" value="Integrin_alpha"/>
    <property type="match status" value="1"/>
</dbReference>
<gene>
    <name evidence="3" type="ORF">M9458_005919</name>
</gene>
<name>A0ABD0RG06_CIRMR</name>
<dbReference type="AlphaFoldDB" id="A0ABD0RG06"/>
<proteinExistence type="predicted"/>
<feature type="compositionally biased region" description="Basic and acidic residues" evidence="1">
    <location>
        <begin position="31"/>
        <end position="44"/>
    </location>
</feature>
<organism evidence="3 4">
    <name type="scientific">Cirrhinus mrigala</name>
    <name type="common">Mrigala</name>
    <dbReference type="NCBI Taxonomy" id="683832"/>
    <lineage>
        <taxon>Eukaryota</taxon>
        <taxon>Metazoa</taxon>
        <taxon>Chordata</taxon>
        <taxon>Craniata</taxon>
        <taxon>Vertebrata</taxon>
        <taxon>Euteleostomi</taxon>
        <taxon>Actinopterygii</taxon>
        <taxon>Neopterygii</taxon>
        <taxon>Teleostei</taxon>
        <taxon>Ostariophysi</taxon>
        <taxon>Cypriniformes</taxon>
        <taxon>Cyprinidae</taxon>
        <taxon>Labeoninae</taxon>
        <taxon>Labeonini</taxon>
        <taxon>Cirrhinus</taxon>
    </lineage>
</organism>
<sequence length="69" mass="7985">GGFINDEIFKELVEALSQYSDPEEEEEEEPAERTENKEEEEKGMQKTTAEGPEESKVGFFKRKRRSTAE</sequence>
<reference evidence="3 4" key="1">
    <citation type="submission" date="2024-05" db="EMBL/GenBank/DDBJ databases">
        <title>Genome sequencing and assembly of Indian major carp, Cirrhinus mrigala (Hamilton, 1822).</title>
        <authorList>
            <person name="Mohindra V."/>
            <person name="Chowdhury L.M."/>
            <person name="Lal K."/>
            <person name="Jena J.K."/>
        </authorList>
    </citation>
    <scope>NUCLEOTIDE SEQUENCE [LARGE SCALE GENOMIC DNA]</scope>
    <source>
        <strain evidence="3">CM1030</strain>
        <tissue evidence="3">Blood</tissue>
    </source>
</reference>
<feature type="non-terminal residue" evidence="3">
    <location>
        <position position="69"/>
    </location>
</feature>
<feature type="compositionally biased region" description="Basic residues" evidence="1">
    <location>
        <begin position="59"/>
        <end position="69"/>
    </location>
</feature>
<dbReference type="InterPro" id="IPR041343">
    <property type="entry name" value="PRC2_HTH_1"/>
</dbReference>
<evidence type="ECO:0000256" key="1">
    <source>
        <dbReference type="SAM" id="MobiDB-lite"/>
    </source>
</evidence>
<dbReference type="Pfam" id="PF18118">
    <property type="entry name" value="PRC2_HTH_1"/>
    <property type="match status" value="1"/>
</dbReference>
<dbReference type="Proteomes" id="UP001529510">
    <property type="component" value="Unassembled WGS sequence"/>
</dbReference>
<dbReference type="EMBL" id="JAMKFB020000003">
    <property type="protein sequence ID" value="KAL0197379.1"/>
    <property type="molecule type" value="Genomic_DNA"/>
</dbReference>